<sequence length="397" mass="44735">MKLSFPRTKRGMQSFLGALNYYSRLIQDFAVFGAALYQLKDHDFEEDGDLTTARRIHIMLFANEWALSTTLVQLYEDKLHPVQFCGRVLKDVEMNYHPAEKEVLALLLLLKTCYTQLAGRILHVYTRFSTLEWITKSKSLFGRAVQWAVLLSPWHLIVQRIKEKDCAFTRLLQSTVTNFVDIDDSLELVAPPQRGSPTARIDPQLLYAKLPLDYSGLVVSFDGSAKTEKNGGYGSCAWVVWRLPEWTIVLAASAYLESTTMNVAEYTGMNNGVRAALELGADSVAVVGDSRLAIQQSLWVIACRKETLMVQLNHHKELTSKLKSVKYLHVLREFNAAADSLATEALESKTSKVVLDESRKLELAGLNRIREVIYDSSQTRIEVKPVAEDAIRSISTI</sequence>
<evidence type="ECO:0000256" key="8">
    <source>
        <dbReference type="ARBA" id="ARBA00022918"/>
    </source>
</evidence>
<gene>
    <name evidence="11" type="ORF">PHMEG_00030075</name>
</gene>
<dbReference type="InterPro" id="IPR041373">
    <property type="entry name" value="RT_RNaseH"/>
</dbReference>
<dbReference type="Pfam" id="PF17917">
    <property type="entry name" value="RT_RNaseH"/>
    <property type="match status" value="1"/>
</dbReference>
<dbReference type="GO" id="GO:0003964">
    <property type="term" value="F:RNA-directed DNA polymerase activity"/>
    <property type="evidence" value="ECO:0007669"/>
    <property type="project" value="UniProtKB-KW"/>
</dbReference>
<keyword evidence="1" id="KW-0645">Protease</keyword>
<protein>
    <recommendedName>
        <fullName evidence="13">RNase H type-1 domain-containing protein</fullName>
    </recommendedName>
</protein>
<dbReference type="PANTHER" id="PTHR33064:SF37">
    <property type="entry name" value="RIBONUCLEASE H"/>
    <property type="match status" value="1"/>
</dbReference>
<dbReference type="SUPFAM" id="SSF56672">
    <property type="entry name" value="DNA/RNA polymerases"/>
    <property type="match status" value="1"/>
</dbReference>
<evidence type="ECO:0000256" key="6">
    <source>
        <dbReference type="ARBA" id="ARBA00022759"/>
    </source>
</evidence>
<name>A0A225V2P9_9STRA</name>
<reference evidence="12" key="1">
    <citation type="submission" date="2017-03" db="EMBL/GenBank/DDBJ databases">
        <title>Phytopthora megakarya and P. palmivora, two closely related causual agents of cacao black pod achieved similar genome size and gene model numbers by different mechanisms.</title>
        <authorList>
            <person name="Ali S."/>
            <person name="Shao J."/>
            <person name="Larry D.J."/>
            <person name="Kronmiller B."/>
            <person name="Shen D."/>
            <person name="Strem M.D."/>
            <person name="Melnick R.L."/>
            <person name="Guiltinan M.J."/>
            <person name="Tyler B.M."/>
            <person name="Meinhardt L.W."/>
            <person name="Bailey B.A."/>
        </authorList>
    </citation>
    <scope>NUCLEOTIDE SEQUENCE [LARGE SCALE GENOMIC DNA]</scope>
    <source>
        <strain evidence="12">zdho120</strain>
    </source>
</reference>
<evidence type="ECO:0000256" key="1">
    <source>
        <dbReference type="ARBA" id="ARBA00022670"/>
    </source>
</evidence>
<dbReference type="Proteomes" id="UP000198211">
    <property type="component" value="Unassembled WGS sequence"/>
</dbReference>
<dbReference type="InterPro" id="IPR012337">
    <property type="entry name" value="RNaseH-like_sf"/>
</dbReference>
<evidence type="ECO:0000256" key="2">
    <source>
        <dbReference type="ARBA" id="ARBA00022679"/>
    </source>
</evidence>
<feature type="domain" description="RNase H type-1" evidence="9">
    <location>
        <begin position="221"/>
        <end position="345"/>
    </location>
</feature>
<keyword evidence="5" id="KW-0064">Aspartyl protease</keyword>
<dbReference type="GO" id="GO:0004190">
    <property type="term" value="F:aspartic-type endopeptidase activity"/>
    <property type="evidence" value="ECO:0007669"/>
    <property type="project" value="UniProtKB-KW"/>
</dbReference>
<dbReference type="SUPFAM" id="SSF53098">
    <property type="entry name" value="Ribonuclease H-like"/>
    <property type="match status" value="1"/>
</dbReference>
<comment type="caution">
    <text evidence="11">The sequence shown here is derived from an EMBL/GenBank/DDBJ whole genome shotgun (WGS) entry which is preliminary data.</text>
</comment>
<evidence type="ECO:0000256" key="5">
    <source>
        <dbReference type="ARBA" id="ARBA00022750"/>
    </source>
</evidence>
<dbReference type="GO" id="GO:0003676">
    <property type="term" value="F:nucleic acid binding"/>
    <property type="evidence" value="ECO:0007669"/>
    <property type="project" value="InterPro"/>
</dbReference>
<dbReference type="InterPro" id="IPR043128">
    <property type="entry name" value="Rev_trsase/Diguanyl_cyclase"/>
</dbReference>
<organism evidence="11 12">
    <name type="scientific">Phytophthora megakarya</name>
    <dbReference type="NCBI Taxonomy" id="4795"/>
    <lineage>
        <taxon>Eukaryota</taxon>
        <taxon>Sar</taxon>
        <taxon>Stramenopiles</taxon>
        <taxon>Oomycota</taxon>
        <taxon>Peronosporomycetes</taxon>
        <taxon>Peronosporales</taxon>
        <taxon>Peronosporaceae</taxon>
        <taxon>Phytophthora</taxon>
    </lineage>
</organism>
<dbReference type="InterPro" id="IPR036397">
    <property type="entry name" value="RNaseH_sf"/>
</dbReference>
<evidence type="ECO:0000313" key="12">
    <source>
        <dbReference type="Proteomes" id="UP000198211"/>
    </source>
</evidence>
<dbReference type="InterPro" id="IPR002156">
    <property type="entry name" value="RNaseH_domain"/>
</dbReference>
<dbReference type="GO" id="GO:0006508">
    <property type="term" value="P:proteolysis"/>
    <property type="evidence" value="ECO:0007669"/>
    <property type="project" value="UniProtKB-KW"/>
</dbReference>
<dbReference type="PANTHER" id="PTHR33064">
    <property type="entry name" value="POL PROTEIN"/>
    <property type="match status" value="1"/>
</dbReference>
<accession>A0A225V2P9</accession>
<evidence type="ECO:0000256" key="7">
    <source>
        <dbReference type="ARBA" id="ARBA00022801"/>
    </source>
</evidence>
<feature type="domain" description="Reverse transcriptase RNase H-like" evidence="10">
    <location>
        <begin position="54"/>
        <end position="152"/>
    </location>
</feature>
<keyword evidence="8" id="KW-0695">RNA-directed DNA polymerase</keyword>
<dbReference type="GO" id="GO:0004523">
    <property type="term" value="F:RNA-DNA hybrid ribonuclease activity"/>
    <property type="evidence" value="ECO:0007669"/>
    <property type="project" value="InterPro"/>
</dbReference>
<keyword evidence="3" id="KW-0548">Nucleotidyltransferase</keyword>
<evidence type="ECO:0008006" key="13">
    <source>
        <dbReference type="Google" id="ProtNLM"/>
    </source>
</evidence>
<proteinExistence type="predicted"/>
<dbReference type="EMBL" id="NBNE01008873">
    <property type="protein sequence ID" value="OWY99006.1"/>
    <property type="molecule type" value="Genomic_DNA"/>
</dbReference>
<dbReference type="Gene3D" id="3.30.70.270">
    <property type="match status" value="1"/>
</dbReference>
<evidence type="ECO:0000256" key="4">
    <source>
        <dbReference type="ARBA" id="ARBA00022722"/>
    </source>
</evidence>
<dbReference type="InterPro" id="IPR051320">
    <property type="entry name" value="Viral_Replic_Matur_Polypro"/>
</dbReference>
<keyword evidence="6" id="KW-0255">Endonuclease</keyword>
<evidence type="ECO:0000313" key="11">
    <source>
        <dbReference type="EMBL" id="OWY99006.1"/>
    </source>
</evidence>
<evidence type="ECO:0000259" key="10">
    <source>
        <dbReference type="Pfam" id="PF17917"/>
    </source>
</evidence>
<evidence type="ECO:0000256" key="3">
    <source>
        <dbReference type="ARBA" id="ARBA00022695"/>
    </source>
</evidence>
<dbReference type="Pfam" id="PF13456">
    <property type="entry name" value="RVT_3"/>
    <property type="match status" value="1"/>
</dbReference>
<keyword evidence="2" id="KW-0808">Transferase</keyword>
<dbReference type="InterPro" id="IPR043502">
    <property type="entry name" value="DNA/RNA_pol_sf"/>
</dbReference>
<dbReference type="Gene3D" id="3.30.420.10">
    <property type="entry name" value="Ribonuclease H-like superfamily/Ribonuclease H"/>
    <property type="match status" value="1"/>
</dbReference>
<keyword evidence="7" id="KW-0378">Hydrolase</keyword>
<dbReference type="AlphaFoldDB" id="A0A225V2P9"/>
<keyword evidence="4" id="KW-0540">Nuclease</keyword>
<evidence type="ECO:0000259" key="9">
    <source>
        <dbReference type="Pfam" id="PF13456"/>
    </source>
</evidence>
<keyword evidence="12" id="KW-1185">Reference proteome</keyword>
<dbReference type="OrthoDB" id="121093at2759"/>